<dbReference type="AlphaFoldDB" id="D1Z1S7"/>
<dbReference type="eggNOG" id="arCOG12598">
    <property type="taxonomic scope" value="Archaea"/>
</dbReference>
<organism evidence="2 3">
    <name type="scientific">Methanocella paludicola (strain DSM 17711 / JCM 13418 / NBRC 101707 / SANAE)</name>
    <dbReference type="NCBI Taxonomy" id="304371"/>
    <lineage>
        <taxon>Archaea</taxon>
        <taxon>Methanobacteriati</taxon>
        <taxon>Methanobacteriota</taxon>
        <taxon>Stenosarchaea group</taxon>
        <taxon>Methanomicrobia</taxon>
        <taxon>Methanocellales</taxon>
        <taxon>Methanocellaceae</taxon>
        <taxon>Methanocella</taxon>
    </lineage>
</organism>
<gene>
    <name evidence="2" type="ordered locus">MCP_2577</name>
</gene>
<dbReference type="GeneID" id="8682323"/>
<feature type="transmembrane region" description="Helical" evidence="1">
    <location>
        <begin position="18"/>
        <end position="39"/>
    </location>
</feature>
<evidence type="ECO:0000313" key="2">
    <source>
        <dbReference type="EMBL" id="BAI62649.1"/>
    </source>
</evidence>
<evidence type="ECO:0000256" key="1">
    <source>
        <dbReference type="SAM" id="Phobius"/>
    </source>
</evidence>
<keyword evidence="1" id="KW-1133">Transmembrane helix</keyword>
<reference evidence="2 3" key="1">
    <citation type="journal article" date="2007" name="Appl. Environ. Microbiol.">
        <title>Isolation of key methanogens for global methane emission from rice paddy fields: a novel isolate affiliated with the clone cluster rice cluster I.</title>
        <authorList>
            <person name="Sakai S."/>
            <person name="Imachi H."/>
            <person name="Sekiguchi Y."/>
            <person name="Ohashi A."/>
            <person name="Harada H."/>
            <person name="Kamagata Y."/>
        </authorList>
    </citation>
    <scope>NUCLEOTIDE SEQUENCE [LARGE SCALE GENOMIC DNA]</scope>
    <source>
        <strain evidence="3">DSM 17711 / JCM 13418 / NBRC 101707 / SANAE</strain>
    </source>
</reference>
<reference evidence="2 3" key="2">
    <citation type="journal article" date="2008" name="Int. J. Syst. Evol. Microbiol.">
        <title>Methanocella paludicola gen. nov., sp. nov., a methane-producing archaeon, the first isolate of the lineage 'Rice Cluster I', and proposal of the new archaeal order Methanocellales ord. nov.</title>
        <authorList>
            <person name="Sakai S."/>
            <person name="Imachi H."/>
            <person name="Hanada S."/>
            <person name="Ohashi A."/>
            <person name="Harada H."/>
            <person name="Kamagata Y."/>
        </authorList>
    </citation>
    <scope>NUCLEOTIDE SEQUENCE [LARGE SCALE GENOMIC DNA]</scope>
    <source>
        <strain evidence="3">DSM 17711 / JCM 13418 / NBRC 101707 / SANAE</strain>
    </source>
</reference>
<evidence type="ECO:0000313" key="3">
    <source>
        <dbReference type="Proteomes" id="UP000001882"/>
    </source>
</evidence>
<proteinExistence type="predicted"/>
<keyword evidence="1" id="KW-0472">Membrane</keyword>
<dbReference type="PATRIC" id="fig|304371.9.peg.2632"/>
<feature type="transmembrane region" description="Helical" evidence="1">
    <location>
        <begin position="69"/>
        <end position="91"/>
    </location>
</feature>
<feature type="transmembrane region" description="Helical" evidence="1">
    <location>
        <begin position="129"/>
        <end position="150"/>
    </location>
</feature>
<dbReference type="InParanoid" id="D1Z1S7"/>
<dbReference type="KEGG" id="mpd:MCP_2577"/>
<dbReference type="STRING" id="304371.MCP_2577"/>
<dbReference type="Proteomes" id="UP000001882">
    <property type="component" value="Chromosome"/>
</dbReference>
<protein>
    <recommendedName>
        <fullName evidence="4">Yip1 domain-containing protein</fullName>
    </recommendedName>
</protein>
<dbReference type="RefSeq" id="WP_012901323.1">
    <property type="nucleotide sequence ID" value="NC_013665.1"/>
</dbReference>
<accession>D1Z1S7</accession>
<keyword evidence="3" id="KW-1185">Reference proteome</keyword>
<feature type="transmembrane region" description="Helical" evidence="1">
    <location>
        <begin position="179"/>
        <end position="203"/>
    </location>
</feature>
<evidence type="ECO:0008006" key="4">
    <source>
        <dbReference type="Google" id="ProtNLM"/>
    </source>
</evidence>
<sequence length="207" mass="21815">MNNPLSDAIGIMKKDWKLLAGLNALYLCVLVVGAVLALISPGLQLSMVRYVGAETIGGPLTNPSGVTDALAVMAGGLVSSFLLNTLGMITIPSAVLPIWGPIIGGARFFIWGVAYVLPLEGVMTPGELIPQYLAIILEGEAYIIAIFACVRQLSVAAGHMEAGYQWMLKMYGAAVLENLKLLAVVLVLLTASAIYQAFVIPVLNGML</sequence>
<reference evidence="3" key="3">
    <citation type="journal article" date="2011" name="PLoS ONE">
        <title>Genome sequence of a mesophilic hydrogenotrophic methanogen Methanocella paludicola, the first cultivated representative of the order Methanocellales.</title>
        <authorList>
            <person name="Sakai S."/>
            <person name="Takaki Y."/>
            <person name="Shimamura S."/>
            <person name="Sekine M."/>
            <person name="Tajima T."/>
            <person name="Kosugi H."/>
            <person name="Ichikawa N."/>
            <person name="Tasumi E."/>
            <person name="Hiraki A.T."/>
            <person name="Shimizu A."/>
            <person name="Kato Y."/>
            <person name="Nishiko R."/>
            <person name="Mori K."/>
            <person name="Fujita N."/>
            <person name="Imachi H."/>
            <person name="Takai K."/>
        </authorList>
    </citation>
    <scope>NUCLEOTIDE SEQUENCE [LARGE SCALE GENOMIC DNA]</scope>
    <source>
        <strain evidence="3">DSM 17711 / JCM 13418 / NBRC 101707 / SANAE</strain>
    </source>
</reference>
<dbReference type="EMBL" id="AP011532">
    <property type="protein sequence ID" value="BAI62649.1"/>
    <property type="molecule type" value="Genomic_DNA"/>
</dbReference>
<keyword evidence="1" id="KW-0812">Transmembrane</keyword>
<feature type="transmembrane region" description="Helical" evidence="1">
    <location>
        <begin position="98"/>
        <end position="117"/>
    </location>
</feature>
<name>D1Z1S7_METPS</name>